<dbReference type="AlphaFoldDB" id="A0A6G1K9R6"/>
<dbReference type="Proteomes" id="UP000799428">
    <property type="component" value="Unassembled WGS sequence"/>
</dbReference>
<sequence>MEAMTSSAVDWLPCRKCQETGPFSFSTHRSSRPHCSQKPTALSASLQLIDTSPIADPSIQRTFKNPSRW</sequence>
<keyword evidence="2" id="KW-1185">Reference proteome</keyword>
<dbReference type="EMBL" id="MU005770">
    <property type="protein sequence ID" value="KAF2709639.1"/>
    <property type="molecule type" value="Genomic_DNA"/>
</dbReference>
<protein>
    <submittedName>
        <fullName evidence="1">Uncharacterized protein</fullName>
    </submittedName>
</protein>
<name>A0A6G1K9R6_9PLEO</name>
<evidence type="ECO:0000313" key="2">
    <source>
        <dbReference type="Proteomes" id="UP000799428"/>
    </source>
</evidence>
<reference evidence="1" key="1">
    <citation type="journal article" date="2020" name="Stud. Mycol.">
        <title>101 Dothideomycetes genomes: a test case for predicting lifestyles and emergence of pathogens.</title>
        <authorList>
            <person name="Haridas S."/>
            <person name="Albert R."/>
            <person name="Binder M."/>
            <person name="Bloem J."/>
            <person name="Labutti K."/>
            <person name="Salamov A."/>
            <person name="Andreopoulos B."/>
            <person name="Baker S."/>
            <person name="Barry K."/>
            <person name="Bills G."/>
            <person name="Bluhm B."/>
            <person name="Cannon C."/>
            <person name="Castanera R."/>
            <person name="Culley D."/>
            <person name="Daum C."/>
            <person name="Ezra D."/>
            <person name="Gonzalez J."/>
            <person name="Henrissat B."/>
            <person name="Kuo A."/>
            <person name="Liang C."/>
            <person name="Lipzen A."/>
            <person name="Lutzoni F."/>
            <person name="Magnuson J."/>
            <person name="Mondo S."/>
            <person name="Nolan M."/>
            <person name="Ohm R."/>
            <person name="Pangilinan J."/>
            <person name="Park H.-J."/>
            <person name="Ramirez L."/>
            <person name="Alfaro M."/>
            <person name="Sun H."/>
            <person name="Tritt A."/>
            <person name="Yoshinaga Y."/>
            <person name="Zwiers L.-H."/>
            <person name="Turgeon B."/>
            <person name="Goodwin S."/>
            <person name="Spatafora J."/>
            <person name="Crous P."/>
            <person name="Grigoriev I."/>
        </authorList>
    </citation>
    <scope>NUCLEOTIDE SEQUENCE</scope>
    <source>
        <strain evidence="1">CBS 279.74</strain>
    </source>
</reference>
<organism evidence="1 2">
    <name type="scientific">Pleomassaria siparia CBS 279.74</name>
    <dbReference type="NCBI Taxonomy" id="1314801"/>
    <lineage>
        <taxon>Eukaryota</taxon>
        <taxon>Fungi</taxon>
        <taxon>Dikarya</taxon>
        <taxon>Ascomycota</taxon>
        <taxon>Pezizomycotina</taxon>
        <taxon>Dothideomycetes</taxon>
        <taxon>Pleosporomycetidae</taxon>
        <taxon>Pleosporales</taxon>
        <taxon>Pleomassariaceae</taxon>
        <taxon>Pleomassaria</taxon>
    </lineage>
</organism>
<accession>A0A6G1K9R6</accession>
<gene>
    <name evidence="1" type="ORF">K504DRAFT_278880</name>
</gene>
<evidence type="ECO:0000313" key="1">
    <source>
        <dbReference type="EMBL" id="KAF2709639.1"/>
    </source>
</evidence>
<proteinExistence type="predicted"/>